<gene>
    <name evidence="2" type="ORF">B0A62_11310</name>
</gene>
<evidence type="ECO:0000313" key="3">
    <source>
        <dbReference type="Proteomes" id="UP000198424"/>
    </source>
</evidence>
<evidence type="ECO:0000256" key="1">
    <source>
        <dbReference type="SAM" id="SignalP"/>
    </source>
</evidence>
<keyword evidence="3" id="KW-1185">Reference proteome</keyword>
<protein>
    <recommendedName>
        <fullName evidence="4">Peptidase S74 domain-containing protein</fullName>
    </recommendedName>
</protein>
<accession>A0ABX4CH48</accession>
<feature type="signal peptide" evidence="1">
    <location>
        <begin position="1"/>
        <end position="18"/>
    </location>
</feature>
<comment type="caution">
    <text evidence="2">The sequence shown here is derived from an EMBL/GenBank/DDBJ whole genome shotgun (WGS) entry which is preliminary data.</text>
</comment>
<sequence length="441" mass="48256">MKNNFLLGTILITSFCFAQNNYPPDGNVGLGTNTPLSKLSVSGSLTINGGLTNSSVRPLISSGTLLNGEIRGYSDSGSLFDDGFLRLSAGGGTGLNVKSYIDLSGYSTQPDLNRNITFGTLGQERMRIDMSGNIGIGTTAPNSKLTIRSGTTGVSIHPGSGANSYFGSIAFNRESATGEIFDSRAYAFQINNGNNVYDKSLHFQIYSGDGMQISNNALVINAATGGNIGIGISEPSALLDIYSPLPLVGSYDTQKWSTSNADYNLKLQTVWNYSGINQEFIQRFNGVDYKSLVFFQGNIGIGIANPTNKLDVNGTIHSKEVKVDLKDWPDYVFKKEYDLPTLKEVEKHITEKGHLQNIPSEEEVLKSGVNLGEMNAKLLQKIEELTLYAIEQGKKTEELNVYVTEQNKLIDDQNKIIIELNKARIEQNKRLEKLEKDSSRK</sequence>
<name>A0ABX4CH48_FLAHY</name>
<reference evidence="2 3" key="1">
    <citation type="submission" date="2016-11" db="EMBL/GenBank/DDBJ databases">
        <title>Whole genomes of Flavobacteriaceae.</title>
        <authorList>
            <person name="Stine C."/>
            <person name="Li C."/>
            <person name="Tadesse D."/>
        </authorList>
    </citation>
    <scope>NUCLEOTIDE SEQUENCE [LARGE SCALE GENOMIC DNA]</scope>
    <source>
        <strain evidence="2 3">ATCC 29551</strain>
    </source>
</reference>
<keyword evidence="1" id="KW-0732">Signal</keyword>
<dbReference type="EMBL" id="MUGY01000010">
    <property type="protein sequence ID" value="OXA94237.1"/>
    <property type="molecule type" value="Genomic_DNA"/>
</dbReference>
<feature type="chain" id="PRO_5046247243" description="Peptidase S74 domain-containing protein" evidence="1">
    <location>
        <begin position="19"/>
        <end position="441"/>
    </location>
</feature>
<evidence type="ECO:0008006" key="4">
    <source>
        <dbReference type="Google" id="ProtNLM"/>
    </source>
</evidence>
<evidence type="ECO:0000313" key="2">
    <source>
        <dbReference type="EMBL" id="OXA94237.1"/>
    </source>
</evidence>
<organism evidence="2 3">
    <name type="scientific">Flavobacterium hydatis</name>
    <name type="common">Cytophaga aquatilis</name>
    <dbReference type="NCBI Taxonomy" id="991"/>
    <lineage>
        <taxon>Bacteria</taxon>
        <taxon>Pseudomonadati</taxon>
        <taxon>Bacteroidota</taxon>
        <taxon>Flavobacteriia</taxon>
        <taxon>Flavobacteriales</taxon>
        <taxon>Flavobacteriaceae</taxon>
        <taxon>Flavobacterium</taxon>
    </lineage>
</organism>
<dbReference type="Proteomes" id="UP000198424">
    <property type="component" value="Unassembled WGS sequence"/>
</dbReference>
<proteinExistence type="predicted"/>
<dbReference type="RefSeq" id="WP_051885927.1">
    <property type="nucleotide sequence ID" value="NZ_JBEWQG010000020.1"/>
</dbReference>